<feature type="domain" description="Acetyl-CoA hydrolase/transferase N-terminal" evidence="3">
    <location>
        <begin position="70"/>
        <end position="169"/>
    </location>
</feature>
<keyword evidence="5" id="KW-0378">Hydrolase</keyword>
<dbReference type="Gene3D" id="3.40.1080.20">
    <property type="entry name" value="Acetyl-CoA hydrolase/transferase C-terminal domain"/>
    <property type="match status" value="1"/>
</dbReference>
<comment type="caution">
    <text evidence="5">The sequence shown here is derived from an EMBL/GenBank/DDBJ whole genome shotgun (WGS) entry which is preliminary data.</text>
</comment>
<evidence type="ECO:0000313" key="5">
    <source>
        <dbReference type="EMBL" id="KAA9166003.1"/>
    </source>
</evidence>
<dbReference type="InterPro" id="IPR037171">
    <property type="entry name" value="NagB/RpiA_transferase-like"/>
</dbReference>
<reference evidence="5" key="1">
    <citation type="submission" date="2019-09" db="EMBL/GenBank/DDBJ databases">
        <authorList>
            <person name="Teo W.F.A."/>
            <person name="Duangmal K."/>
        </authorList>
    </citation>
    <scope>NUCLEOTIDE SEQUENCE [LARGE SCALE GENOMIC DNA]</scope>
    <source>
        <strain evidence="5">K81G1</strain>
    </source>
</reference>
<dbReference type="Gene3D" id="3.30.750.70">
    <property type="entry name" value="4-hydroxybutyrate coenzyme like domains"/>
    <property type="match status" value="1"/>
</dbReference>
<dbReference type="GO" id="GO:0008775">
    <property type="term" value="F:acetate CoA-transferase activity"/>
    <property type="evidence" value="ECO:0007669"/>
    <property type="project" value="InterPro"/>
</dbReference>
<dbReference type="RefSeq" id="WP_144745484.1">
    <property type="nucleotide sequence ID" value="NZ_VMNW02000003.1"/>
</dbReference>
<dbReference type="EMBL" id="VMNW02000003">
    <property type="protein sequence ID" value="KAA9166003.1"/>
    <property type="molecule type" value="Genomic_DNA"/>
</dbReference>
<dbReference type="InterPro" id="IPR026888">
    <property type="entry name" value="AcetylCoA_hyd_C"/>
</dbReference>
<dbReference type="Pfam" id="PF13336">
    <property type="entry name" value="AcetylCoA_hyd_C"/>
    <property type="match status" value="1"/>
</dbReference>
<gene>
    <name evidence="5" type="ORF">FPZ12_003360</name>
</gene>
<dbReference type="OrthoDB" id="9801795at2"/>
<dbReference type="InterPro" id="IPR046433">
    <property type="entry name" value="ActCoA_hydro"/>
</dbReference>
<dbReference type="PANTHER" id="PTHR21432:SF20">
    <property type="entry name" value="ACETYL-COA HYDROLASE"/>
    <property type="match status" value="1"/>
</dbReference>
<evidence type="ECO:0000259" key="4">
    <source>
        <dbReference type="Pfam" id="PF13336"/>
    </source>
</evidence>
<evidence type="ECO:0000256" key="2">
    <source>
        <dbReference type="ARBA" id="ARBA00022679"/>
    </source>
</evidence>
<keyword evidence="6" id="KW-1185">Reference proteome</keyword>
<proteinExistence type="inferred from homology"/>
<evidence type="ECO:0000259" key="3">
    <source>
        <dbReference type="Pfam" id="PF02550"/>
    </source>
</evidence>
<name>A0A5N0VKG9_9PSEU</name>
<dbReference type="GO" id="GO:0016787">
    <property type="term" value="F:hydrolase activity"/>
    <property type="evidence" value="ECO:0007669"/>
    <property type="project" value="UniProtKB-KW"/>
</dbReference>
<evidence type="ECO:0000256" key="1">
    <source>
        <dbReference type="ARBA" id="ARBA00009632"/>
    </source>
</evidence>
<sequence>MKVLNTPGELDLAEFVRPGDTIVWGQACGEPLTLTEQLAAHREQLGPVRCFLGIPASGTIQPEHGDHLSFVSYCGSGGNRALYRAGALDVVPVHYSTLPQLLSAGSLRADVVLLQLSPADETGRYSLALADDYVSAAIATARVVIAEINDRAPRTSGRRLREDELDVVVHTSRPPAEVAPRRAGDVTRRIAANVAGLIDDGATLQFGIGALPEAVLAELVDRRDLGVHSGLLNDAVADLMEAGVITNARKSLDRGHAVAGLLMGTRRLFDFADRNPAVVLRETAYTHDPEVLAAQDRLVAINSALEVDLSGQVNAEVAGADYVGAVGGAADFLRGAARSRGGVPVVALPATAGDASRIVASLSGPVSTARSDAGFVVTEFGVADLRGQSLRVRQERLLAIAHPGHRQALEGAIDRREVLV</sequence>
<dbReference type="Pfam" id="PF02550">
    <property type="entry name" value="AcetylCoA_hydro"/>
    <property type="match status" value="1"/>
</dbReference>
<dbReference type="Proteomes" id="UP000319769">
    <property type="component" value="Unassembled WGS sequence"/>
</dbReference>
<feature type="domain" description="Acetyl-CoA hydrolase/transferase C-terminal" evidence="4">
    <location>
        <begin position="264"/>
        <end position="410"/>
    </location>
</feature>
<organism evidence="5 6">
    <name type="scientific">Amycolatopsis acidicola</name>
    <dbReference type="NCBI Taxonomy" id="2596893"/>
    <lineage>
        <taxon>Bacteria</taxon>
        <taxon>Bacillati</taxon>
        <taxon>Actinomycetota</taxon>
        <taxon>Actinomycetes</taxon>
        <taxon>Pseudonocardiales</taxon>
        <taxon>Pseudonocardiaceae</taxon>
        <taxon>Amycolatopsis</taxon>
    </lineage>
</organism>
<protein>
    <submittedName>
        <fullName evidence="5">Acetyl-CoA hydrolase/transferase family protein</fullName>
    </submittedName>
</protein>
<dbReference type="Gene3D" id="3.40.1080.10">
    <property type="entry name" value="Glutaconate Coenzyme A-transferase"/>
    <property type="match status" value="1"/>
</dbReference>
<dbReference type="AlphaFoldDB" id="A0A5N0VKG9"/>
<accession>A0A5N0VKG9</accession>
<dbReference type="SUPFAM" id="SSF100950">
    <property type="entry name" value="NagB/RpiA/CoA transferase-like"/>
    <property type="match status" value="2"/>
</dbReference>
<comment type="similarity">
    <text evidence="1">Belongs to the acetyl-CoA hydrolase/transferase family.</text>
</comment>
<dbReference type="PANTHER" id="PTHR21432">
    <property type="entry name" value="ACETYL-COA HYDROLASE-RELATED"/>
    <property type="match status" value="1"/>
</dbReference>
<evidence type="ECO:0000313" key="6">
    <source>
        <dbReference type="Proteomes" id="UP000319769"/>
    </source>
</evidence>
<dbReference type="InterPro" id="IPR038460">
    <property type="entry name" value="AcetylCoA_hyd_C_sf"/>
</dbReference>
<dbReference type="InterPro" id="IPR003702">
    <property type="entry name" value="ActCoA_hydro_N"/>
</dbReference>
<keyword evidence="2" id="KW-0808">Transferase</keyword>
<dbReference type="GO" id="GO:0006083">
    <property type="term" value="P:acetate metabolic process"/>
    <property type="evidence" value="ECO:0007669"/>
    <property type="project" value="InterPro"/>
</dbReference>